<evidence type="ECO:0000313" key="4">
    <source>
        <dbReference type="Proteomes" id="UP000077266"/>
    </source>
</evidence>
<feature type="compositionally biased region" description="Low complexity" evidence="1">
    <location>
        <begin position="502"/>
        <end position="512"/>
    </location>
</feature>
<dbReference type="Proteomes" id="UP000077266">
    <property type="component" value="Unassembled WGS sequence"/>
</dbReference>
<evidence type="ECO:0000256" key="2">
    <source>
        <dbReference type="SAM" id="Phobius"/>
    </source>
</evidence>
<evidence type="ECO:0000313" key="3">
    <source>
        <dbReference type="EMBL" id="KZV92290.1"/>
    </source>
</evidence>
<keyword evidence="4" id="KW-1185">Reference proteome</keyword>
<name>A0A165HPX0_EXIGL</name>
<keyword evidence="2" id="KW-0472">Membrane</keyword>
<keyword evidence="2" id="KW-1133">Transmembrane helix</keyword>
<keyword evidence="2" id="KW-0812">Transmembrane</keyword>
<reference evidence="3 4" key="1">
    <citation type="journal article" date="2016" name="Mol. Biol. Evol.">
        <title>Comparative Genomics of Early-Diverging Mushroom-Forming Fungi Provides Insights into the Origins of Lignocellulose Decay Capabilities.</title>
        <authorList>
            <person name="Nagy L.G."/>
            <person name="Riley R."/>
            <person name="Tritt A."/>
            <person name="Adam C."/>
            <person name="Daum C."/>
            <person name="Floudas D."/>
            <person name="Sun H."/>
            <person name="Yadav J.S."/>
            <person name="Pangilinan J."/>
            <person name="Larsson K.H."/>
            <person name="Matsuura K."/>
            <person name="Barry K."/>
            <person name="Labutti K."/>
            <person name="Kuo R."/>
            <person name="Ohm R.A."/>
            <person name="Bhattacharya S.S."/>
            <person name="Shirouzu T."/>
            <person name="Yoshinaga Y."/>
            <person name="Martin F.M."/>
            <person name="Grigoriev I.V."/>
            <person name="Hibbett D.S."/>
        </authorList>
    </citation>
    <scope>NUCLEOTIDE SEQUENCE [LARGE SCALE GENOMIC DNA]</scope>
    <source>
        <strain evidence="3 4">HHB12029</strain>
    </source>
</reference>
<feature type="transmembrane region" description="Helical" evidence="2">
    <location>
        <begin position="189"/>
        <end position="209"/>
    </location>
</feature>
<proteinExistence type="predicted"/>
<organism evidence="3 4">
    <name type="scientific">Exidia glandulosa HHB12029</name>
    <dbReference type="NCBI Taxonomy" id="1314781"/>
    <lineage>
        <taxon>Eukaryota</taxon>
        <taxon>Fungi</taxon>
        <taxon>Dikarya</taxon>
        <taxon>Basidiomycota</taxon>
        <taxon>Agaricomycotina</taxon>
        <taxon>Agaricomycetes</taxon>
        <taxon>Auriculariales</taxon>
        <taxon>Exidiaceae</taxon>
        <taxon>Exidia</taxon>
    </lineage>
</organism>
<sequence length="590" mass="61587">MPRRAAPTPAPTRADAGVVAPTWSSTTVTTIHELHPSAPAPPALTTPAVAASRPPVRGLVKSDTASTSVPSANPAINVAPTASSPTSTPFDIFPALASLESALHISPTAVAQPLKDVLSSAAPILAATSLLSAPLALVTPLLSAATQPPSTGSLASPSTLAFISSSASHFAVPSASRAATMSTAVHTSIVAVLITGGVIVSFFGGLAAWHSFRRSRRKRSSASPVFGGMTPRSFGPGEEKYPVGSWQTFEEKEGIVPSASAANDLAHQHQPLPKSATNQFTNNATAAADTPASVHAPKLRIRNADIGKPMRVGLGYETHSIHVPSGPAPSPPLPSPYMPMPQLPAQPLPVLTVASASQTSMRLAGSGSGGMTGVGSNSTLGAGQPISRQLSYRSTTQSERPLTERQTKVLTSALGLASPPSPTFDLDLYRYTRYGLEDAQSMYEPSPLPLQQPDASPNTALGQLLMDCEPTPVLPAQPQYQPQSQSSSETSLAPLPASYTQSSSSPGLPYLSSLEPLPIQPLKLARKGTGGGKKHRVKRASMLPRLDFPLPPATVPTRPQQKQQLDFWDEVVSDHPLIHNPHDKFPSFIS</sequence>
<dbReference type="AlphaFoldDB" id="A0A165HPX0"/>
<accession>A0A165HPX0</accession>
<feature type="compositionally biased region" description="Low complexity" evidence="1">
    <location>
        <begin position="477"/>
        <end position="488"/>
    </location>
</feature>
<dbReference type="InParanoid" id="A0A165HPX0"/>
<feature type="region of interest" description="Disordered" evidence="1">
    <location>
        <begin position="470"/>
        <end position="512"/>
    </location>
</feature>
<feature type="region of interest" description="Disordered" evidence="1">
    <location>
        <begin position="220"/>
        <end position="240"/>
    </location>
</feature>
<evidence type="ECO:0000256" key="1">
    <source>
        <dbReference type="SAM" id="MobiDB-lite"/>
    </source>
</evidence>
<protein>
    <submittedName>
        <fullName evidence="3">Uncharacterized protein</fullName>
    </submittedName>
</protein>
<dbReference type="EMBL" id="KV426011">
    <property type="protein sequence ID" value="KZV92290.1"/>
    <property type="molecule type" value="Genomic_DNA"/>
</dbReference>
<gene>
    <name evidence="3" type="ORF">EXIGLDRAFT_718570</name>
</gene>